<name>A0ABX8C9X2_9ACTN</name>
<dbReference type="SMART" id="SM00347">
    <property type="entry name" value="HTH_MARR"/>
    <property type="match status" value="1"/>
</dbReference>
<organism evidence="2 3">
    <name type="scientific">Nocardiopsis akebiae</name>
    <dbReference type="NCBI Taxonomy" id="2831968"/>
    <lineage>
        <taxon>Bacteria</taxon>
        <taxon>Bacillati</taxon>
        <taxon>Actinomycetota</taxon>
        <taxon>Actinomycetes</taxon>
        <taxon>Streptosporangiales</taxon>
        <taxon>Nocardiopsidaceae</taxon>
        <taxon>Nocardiopsis</taxon>
    </lineage>
</organism>
<dbReference type="PANTHER" id="PTHR33164:SF99">
    <property type="entry name" value="MARR FAMILY REGULATORY PROTEIN"/>
    <property type="match status" value="1"/>
</dbReference>
<gene>
    <name evidence="2" type="ORF">KGD83_10260</name>
</gene>
<feature type="domain" description="HTH marR-type" evidence="1">
    <location>
        <begin position="21"/>
        <end position="161"/>
    </location>
</feature>
<dbReference type="Proteomes" id="UP000678016">
    <property type="component" value="Chromosome"/>
</dbReference>
<evidence type="ECO:0000259" key="1">
    <source>
        <dbReference type="PROSITE" id="PS50995"/>
    </source>
</evidence>
<dbReference type="Gene3D" id="1.10.10.10">
    <property type="entry name" value="Winged helix-like DNA-binding domain superfamily/Winged helix DNA-binding domain"/>
    <property type="match status" value="1"/>
</dbReference>
<protein>
    <submittedName>
        <fullName evidence="2">MarR family transcriptional regulator</fullName>
    </submittedName>
</protein>
<dbReference type="PROSITE" id="PS50995">
    <property type="entry name" value="HTH_MARR_2"/>
    <property type="match status" value="1"/>
</dbReference>
<reference evidence="3" key="1">
    <citation type="submission" date="2021-05" db="EMBL/GenBank/DDBJ databases">
        <title>Direct Submission.</title>
        <authorList>
            <person name="Li K."/>
            <person name="Gao J."/>
        </authorList>
    </citation>
    <scope>NUCLEOTIDE SEQUENCE [LARGE SCALE GENOMIC DNA]</scope>
    <source>
        <strain evidence="3">HDS12</strain>
    </source>
</reference>
<dbReference type="EMBL" id="CP074132">
    <property type="protein sequence ID" value="QUX30837.1"/>
    <property type="molecule type" value="Genomic_DNA"/>
</dbReference>
<sequence length="165" mass="18049">MTTEPIEAADRAGGAGGATSDDDLITAWGLVHEAMNVVQPKLLGGITPDGKDMAGPWFEVLIRLQRTPGHRLPMSRLAREVSLSTGGFTKLADRLEREGYLERENCASDRRVVYAVLTDRGLDFIGQARTRHVERLREHVLGPLGEDGVRQLAAIARTLRDSSCC</sequence>
<evidence type="ECO:0000313" key="3">
    <source>
        <dbReference type="Proteomes" id="UP000678016"/>
    </source>
</evidence>
<dbReference type="RefSeq" id="WP_212643561.1">
    <property type="nucleotide sequence ID" value="NZ_CP074132.1"/>
</dbReference>
<dbReference type="PRINTS" id="PR00598">
    <property type="entry name" value="HTHMARR"/>
</dbReference>
<keyword evidence="3" id="KW-1185">Reference proteome</keyword>
<accession>A0ABX8C9X2</accession>
<evidence type="ECO:0000313" key="2">
    <source>
        <dbReference type="EMBL" id="QUX30837.1"/>
    </source>
</evidence>
<dbReference type="InterPro" id="IPR039422">
    <property type="entry name" value="MarR/SlyA-like"/>
</dbReference>
<dbReference type="InterPro" id="IPR036390">
    <property type="entry name" value="WH_DNA-bd_sf"/>
</dbReference>
<proteinExistence type="predicted"/>
<dbReference type="Pfam" id="PF12802">
    <property type="entry name" value="MarR_2"/>
    <property type="match status" value="1"/>
</dbReference>
<dbReference type="SUPFAM" id="SSF46785">
    <property type="entry name" value="Winged helix' DNA-binding domain"/>
    <property type="match status" value="1"/>
</dbReference>
<dbReference type="InterPro" id="IPR036388">
    <property type="entry name" value="WH-like_DNA-bd_sf"/>
</dbReference>
<dbReference type="PANTHER" id="PTHR33164">
    <property type="entry name" value="TRANSCRIPTIONAL REGULATOR, MARR FAMILY"/>
    <property type="match status" value="1"/>
</dbReference>
<dbReference type="InterPro" id="IPR000835">
    <property type="entry name" value="HTH_MarR-typ"/>
</dbReference>